<keyword evidence="11" id="KW-0408">Iron</keyword>
<dbReference type="SUPFAM" id="SSF63380">
    <property type="entry name" value="Riboflavin synthase domain-like"/>
    <property type="match status" value="1"/>
</dbReference>
<evidence type="ECO:0000256" key="2">
    <source>
        <dbReference type="ARBA" id="ARBA00001974"/>
    </source>
</evidence>
<reference evidence="14 15" key="1">
    <citation type="submission" date="2024-09" db="EMBL/GenBank/DDBJ databases">
        <authorList>
            <person name="Sun Q."/>
            <person name="Mori K."/>
        </authorList>
    </citation>
    <scope>NUCLEOTIDE SEQUENCE [LARGE SCALE GENOMIC DNA]</scope>
    <source>
        <strain evidence="14 15">JCM 3331</strain>
    </source>
</reference>
<dbReference type="Pfam" id="PF00042">
    <property type="entry name" value="Globin"/>
    <property type="match status" value="1"/>
</dbReference>
<keyword evidence="5" id="KW-0001">2Fe-2S</keyword>
<proteinExistence type="inferred from homology"/>
<dbReference type="SUPFAM" id="SSF46458">
    <property type="entry name" value="Globin-like"/>
    <property type="match status" value="1"/>
</dbReference>
<keyword evidence="11" id="KW-0813">Transport</keyword>
<keyword evidence="11" id="KW-0349">Heme</keyword>
<comment type="similarity">
    <text evidence="11">Belongs to the globin family.</text>
</comment>
<dbReference type="Proteomes" id="UP001589710">
    <property type="component" value="Unassembled WGS sequence"/>
</dbReference>
<protein>
    <recommendedName>
        <fullName evidence="4">nitric oxide dioxygenase</fullName>
        <ecNumber evidence="4">1.14.12.17</ecNumber>
    </recommendedName>
</protein>
<dbReference type="EC" id="1.14.12.17" evidence="4"/>
<dbReference type="PROSITE" id="PS51384">
    <property type="entry name" value="FAD_FR"/>
    <property type="match status" value="1"/>
</dbReference>
<comment type="caution">
    <text evidence="14">The sequence shown here is derived from an EMBL/GenBank/DDBJ whole genome shotgun (WGS) entry which is preliminary data.</text>
</comment>
<evidence type="ECO:0000256" key="5">
    <source>
        <dbReference type="ARBA" id="ARBA00022714"/>
    </source>
</evidence>
<dbReference type="PRINTS" id="PR00371">
    <property type="entry name" value="FPNCR"/>
</dbReference>
<dbReference type="RefSeq" id="WP_345509911.1">
    <property type="nucleotide sequence ID" value="NZ_BAAAXD010000005.1"/>
</dbReference>
<evidence type="ECO:0000256" key="9">
    <source>
        <dbReference type="ARBA" id="ARBA00048649"/>
    </source>
</evidence>
<accession>A0ABV5RIY6</accession>
<dbReference type="Pfam" id="PF00175">
    <property type="entry name" value="NAD_binding_1"/>
    <property type="match status" value="1"/>
</dbReference>
<name>A0ABV5RIY6_9ACTN</name>
<dbReference type="InterPro" id="IPR000971">
    <property type="entry name" value="Globin"/>
</dbReference>
<dbReference type="CDD" id="cd06187">
    <property type="entry name" value="O2ase_reductase_like"/>
    <property type="match status" value="1"/>
</dbReference>
<dbReference type="InterPro" id="IPR039261">
    <property type="entry name" value="FNR_nucleotide-bd"/>
</dbReference>
<gene>
    <name evidence="14" type="ORF">ACFFTL_37530</name>
</gene>
<keyword evidence="11" id="KW-0479">Metal-binding</keyword>
<evidence type="ECO:0000313" key="15">
    <source>
        <dbReference type="Proteomes" id="UP001589710"/>
    </source>
</evidence>
<comment type="cofactor">
    <cofactor evidence="1">
        <name>heme b</name>
        <dbReference type="ChEBI" id="CHEBI:60344"/>
    </cofactor>
</comment>
<dbReference type="InterPro" id="IPR001433">
    <property type="entry name" value="OxRdtase_FAD/NAD-bd"/>
</dbReference>
<keyword evidence="7" id="KW-0411">Iron-sulfur</keyword>
<sequence>MSINTALIEWSFSVVERRADQLSKYFYAHLFHHNPGVRHMFPEQMDEQQDRLFAALTAAAMNAADPEALVAYLRPLGFDHRKFDTRPEHYPAVGASLIAALKMFSGDAWTQEIEEAWVAAYGLISQVMIAAAEEVPASTPRWWDAEVVHHELRTGDIAVLTVRPHLPYPFEAGQHAALTVPEAPQVWRPYSIANAPRIDGSLEFHVRRIERGRLSTALVDRVRSGGSVRLGPAIGSMTLQPDSGHGLLCVAGGTGWAPVKAIIEAVAALPRPGEVRLILGARTEREVYDLDGLERLAKTYDWLDVTAALPPEGGEPEEADAELLRQVGEYARNRPGRQVYVSGPSGMVRAVEKQLGALGFDPDHIRRDAYIHQHSTDRPTSPAEWFLSKRDIPWIHSR</sequence>
<dbReference type="PRINTS" id="PR00410">
    <property type="entry name" value="PHEHYDRXLASE"/>
</dbReference>
<dbReference type="CDD" id="cd19753">
    <property type="entry name" value="Mb-like_oxidoreductase"/>
    <property type="match status" value="1"/>
</dbReference>
<keyword evidence="6" id="KW-0521">NADP</keyword>
<dbReference type="InterPro" id="IPR001709">
    <property type="entry name" value="Flavoprot_Pyr_Nucl_cyt_Rdtase"/>
</dbReference>
<keyword evidence="15" id="KW-1185">Reference proteome</keyword>
<dbReference type="InterPro" id="IPR017938">
    <property type="entry name" value="Riboflavin_synthase-like_b-brl"/>
</dbReference>
<dbReference type="Gene3D" id="3.40.50.80">
    <property type="entry name" value="Nucleotide-binding domain of ferredoxin-NADP reductase (FNR) module"/>
    <property type="match status" value="1"/>
</dbReference>
<keyword evidence="11" id="KW-0561">Oxygen transport</keyword>
<dbReference type="InterPro" id="IPR009050">
    <property type="entry name" value="Globin-like_sf"/>
</dbReference>
<evidence type="ECO:0000256" key="3">
    <source>
        <dbReference type="ARBA" id="ARBA00006401"/>
    </source>
</evidence>
<evidence type="ECO:0000259" key="12">
    <source>
        <dbReference type="PROSITE" id="PS01033"/>
    </source>
</evidence>
<evidence type="ECO:0000313" key="14">
    <source>
        <dbReference type="EMBL" id="MFB9577829.1"/>
    </source>
</evidence>
<dbReference type="PANTHER" id="PTHR47354:SF5">
    <property type="entry name" value="PROTEIN RFBI"/>
    <property type="match status" value="1"/>
</dbReference>
<evidence type="ECO:0000256" key="4">
    <source>
        <dbReference type="ARBA" id="ARBA00012229"/>
    </source>
</evidence>
<organism evidence="14 15">
    <name type="scientific">Streptomyces yanii</name>
    <dbReference type="NCBI Taxonomy" id="78510"/>
    <lineage>
        <taxon>Bacteria</taxon>
        <taxon>Bacillati</taxon>
        <taxon>Actinomycetota</taxon>
        <taxon>Actinomycetes</taxon>
        <taxon>Kitasatosporales</taxon>
        <taxon>Streptomycetaceae</taxon>
        <taxon>Streptomyces</taxon>
    </lineage>
</organism>
<dbReference type="EMBL" id="JBHMCG010000158">
    <property type="protein sequence ID" value="MFB9577829.1"/>
    <property type="molecule type" value="Genomic_DNA"/>
</dbReference>
<comment type="similarity">
    <text evidence="3">In the C-terminal section; belongs to the flavoprotein pyridine nucleotide cytochrome reductase family.</text>
</comment>
<dbReference type="Gene3D" id="2.40.30.10">
    <property type="entry name" value="Translation factors"/>
    <property type="match status" value="1"/>
</dbReference>
<dbReference type="Gene3D" id="1.10.490.10">
    <property type="entry name" value="Globins"/>
    <property type="match status" value="1"/>
</dbReference>
<evidence type="ECO:0000256" key="8">
    <source>
        <dbReference type="ARBA" id="ARBA00023027"/>
    </source>
</evidence>
<feature type="domain" description="FAD-binding FR-type" evidence="13">
    <location>
        <begin position="140"/>
        <end position="240"/>
    </location>
</feature>
<dbReference type="InterPro" id="IPR017927">
    <property type="entry name" value="FAD-bd_FR_type"/>
</dbReference>
<dbReference type="InterPro" id="IPR050415">
    <property type="entry name" value="MRET"/>
</dbReference>
<feature type="domain" description="Globin" evidence="12">
    <location>
        <begin position="1"/>
        <end position="133"/>
    </location>
</feature>
<dbReference type="Pfam" id="PF00970">
    <property type="entry name" value="FAD_binding_6"/>
    <property type="match status" value="1"/>
</dbReference>
<evidence type="ECO:0000256" key="7">
    <source>
        <dbReference type="ARBA" id="ARBA00023014"/>
    </source>
</evidence>
<evidence type="ECO:0000256" key="6">
    <source>
        <dbReference type="ARBA" id="ARBA00022857"/>
    </source>
</evidence>
<evidence type="ECO:0000256" key="10">
    <source>
        <dbReference type="ARBA" id="ARBA00049433"/>
    </source>
</evidence>
<evidence type="ECO:0000256" key="1">
    <source>
        <dbReference type="ARBA" id="ARBA00001970"/>
    </source>
</evidence>
<dbReference type="InterPro" id="IPR012292">
    <property type="entry name" value="Globin/Proto"/>
</dbReference>
<comment type="catalytic activity">
    <reaction evidence="9">
        <text>2 nitric oxide + NADH + 2 O2 = 2 nitrate + NAD(+) + H(+)</text>
        <dbReference type="Rhea" id="RHEA:19469"/>
        <dbReference type="ChEBI" id="CHEBI:15378"/>
        <dbReference type="ChEBI" id="CHEBI:15379"/>
        <dbReference type="ChEBI" id="CHEBI:16480"/>
        <dbReference type="ChEBI" id="CHEBI:17632"/>
        <dbReference type="ChEBI" id="CHEBI:57540"/>
        <dbReference type="ChEBI" id="CHEBI:57945"/>
        <dbReference type="EC" id="1.14.12.17"/>
    </reaction>
</comment>
<evidence type="ECO:0000259" key="13">
    <source>
        <dbReference type="PROSITE" id="PS51384"/>
    </source>
</evidence>
<comment type="cofactor">
    <cofactor evidence="2">
        <name>FAD</name>
        <dbReference type="ChEBI" id="CHEBI:57692"/>
    </cofactor>
</comment>
<dbReference type="InterPro" id="IPR008333">
    <property type="entry name" value="Cbr1-like_FAD-bd_dom"/>
</dbReference>
<keyword evidence="8" id="KW-0520">NAD</keyword>
<evidence type="ECO:0000256" key="11">
    <source>
        <dbReference type="RuleBase" id="RU000356"/>
    </source>
</evidence>
<comment type="catalytic activity">
    <reaction evidence="10">
        <text>2 nitric oxide + NADPH + 2 O2 = 2 nitrate + NADP(+) + H(+)</text>
        <dbReference type="Rhea" id="RHEA:19465"/>
        <dbReference type="ChEBI" id="CHEBI:15378"/>
        <dbReference type="ChEBI" id="CHEBI:15379"/>
        <dbReference type="ChEBI" id="CHEBI:16480"/>
        <dbReference type="ChEBI" id="CHEBI:17632"/>
        <dbReference type="ChEBI" id="CHEBI:57783"/>
        <dbReference type="ChEBI" id="CHEBI:58349"/>
        <dbReference type="EC" id="1.14.12.17"/>
    </reaction>
</comment>
<dbReference type="PANTHER" id="PTHR47354">
    <property type="entry name" value="NADH OXIDOREDUCTASE HCR"/>
    <property type="match status" value="1"/>
</dbReference>
<dbReference type="SUPFAM" id="SSF52343">
    <property type="entry name" value="Ferredoxin reductase-like, C-terminal NADP-linked domain"/>
    <property type="match status" value="1"/>
</dbReference>
<dbReference type="PROSITE" id="PS01033">
    <property type="entry name" value="GLOBIN"/>
    <property type="match status" value="1"/>
</dbReference>